<reference evidence="4" key="2">
    <citation type="submission" date="2025-09" db="UniProtKB">
        <authorList>
            <consortium name="Ensembl"/>
        </authorList>
    </citation>
    <scope>IDENTIFICATION</scope>
</reference>
<keyword evidence="5" id="KW-1185">Reference proteome</keyword>
<dbReference type="GO" id="GO:0005576">
    <property type="term" value="C:extracellular region"/>
    <property type="evidence" value="ECO:0007669"/>
    <property type="project" value="UniProtKB-SubCell"/>
</dbReference>
<dbReference type="PANTHER" id="PTHR20914:SF24">
    <property type="entry name" value="LYMPHOCYTE ANTIGEN 6 FAMILY MEMBER M2-RELATED"/>
    <property type="match status" value="1"/>
</dbReference>
<dbReference type="Gene3D" id="2.10.60.10">
    <property type="entry name" value="CD59"/>
    <property type="match status" value="2"/>
</dbReference>
<evidence type="ECO:0000256" key="1">
    <source>
        <dbReference type="ARBA" id="ARBA00004613"/>
    </source>
</evidence>
<dbReference type="OMA" id="YACAENG"/>
<dbReference type="SUPFAM" id="SSF57302">
    <property type="entry name" value="Snake toxin-like"/>
    <property type="match status" value="2"/>
</dbReference>
<evidence type="ECO:0000313" key="5">
    <source>
        <dbReference type="Proteomes" id="UP001108240"/>
    </source>
</evidence>
<feature type="domain" description="UPAR/Ly6" evidence="3">
    <location>
        <begin position="5"/>
        <end position="71"/>
    </location>
</feature>
<dbReference type="AlphaFoldDB" id="A0A8C1EVN2"/>
<protein>
    <recommendedName>
        <fullName evidence="3">UPAR/Ly6 domain-containing protein</fullName>
    </recommendedName>
</protein>
<name>A0A8C1EVN2_CYPCA</name>
<keyword evidence="2" id="KW-0964">Secreted</keyword>
<dbReference type="PANTHER" id="PTHR20914">
    <property type="entry name" value="LY6/PLAUR DOMAIN-CONTAINING PROTEIN 8"/>
    <property type="match status" value="1"/>
</dbReference>
<dbReference type="GeneTree" id="ENSGT00990000210464"/>
<dbReference type="InterPro" id="IPR050918">
    <property type="entry name" value="CNF-like_PLA2_Inhibitor"/>
</dbReference>
<dbReference type="Proteomes" id="UP001108240">
    <property type="component" value="Unplaced"/>
</dbReference>
<organism evidence="4 5">
    <name type="scientific">Cyprinus carpio carpio</name>
    <dbReference type="NCBI Taxonomy" id="630221"/>
    <lineage>
        <taxon>Eukaryota</taxon>
        <taxon>Metazoa</taxon>
        <taxon>Chordata</taxon>
        <taxon>Craniata</taxon>
        <taxon>Vertebrata</taxon>
        <taxon>Euteleostomi</taxon>
        <taxon>Actinopterygii</taxon>
        <taxon>Neopterygii</taxon>
        <taxon>Teleostei</taxon>
        <taxon>Ostariophysi</taxon>
        <taxon>Cypriniformes</taxon>
        <taxon>Cyprinidae</taxon>
        <taxon>Cyprininae</taxon>
        <taxon>Cyprinus</taxon>
    </lineage>
</organism>
<dbReference type="InterPro" id="IPR045860">
    <property type="entry name" value="Snake_toxin-like_sf"/>
</dbReference>
<evidence type="ECO:0000313" key="4">
    <source>
        <dbReference type="Ensembl" id="ENSCCRP00000083823.2"/>
    </source>
</evidence>
<dbReference type="InterPro" id="IPR016054">
    <property type="entry name" value="LY6_UPA_recep-like"/>
</dbReference>
<comment type="subcellular location">
    <subcellularLocation>
        <location evidence="1">Secreted</location>
    </subcellularLocation>
</comment>
<proteinExistence type="predicted"/>
<sequence length="152" mass="15555">MSLKGSCADQKVKTCPSGSYMSMSLTTVTQVGGIRTKVKLKYCAGDCQSGSINIGIAITLSVCCDADLCNSQDAPDPSSLVPSGKKCYSCDGQSFSNILSCSGTEDQCISATGSFRGQSVVVKGCVSEYISNTTTSAAQGASHCEGNLCNGV</sequence>
<accession>A0A8C1EVN2</accession>
<evidence type="ECO:0000259" key="3">
    <source>
        <dbReference type="Pfam" id="PF00021"/>
    </source>
</evidence>
<feature type="domain" description="UPAR/Ly6" evidence="3">
    <location>
        <begin position="85"/>
        <end position="150"/>
    </location>
</feature>
<reference evidence="4" key="1">
    <citation type="submission" date="2025-08" db="UniProtKB">
        <authorList>
            <consortium name="Ensembl"/>
        </authorList>
    </citation>
    <scope>IDENTIFICATION</scope>
</reference>
<dbReference type="Pfam" id="PF00021">
    <property type="entry name" value="UPAR_LY6"/>
    <property type="match status" value="2"/>
</dbReference>
<dbReference type="Ensembl" id="ENSCCRT00000091003.2">
    <property type="protein sequence ID" value="ENSCCRP00000083823.2"/>
    <property type="gene ID" value="ENSCCRG00000063249.1"/>
</dbReference>
<evidence type="ECO:0000256" key="2">
    <source>
        <dbReference type="ARBA" id="ARBA00022525"/>
    </source>
</evidence>